<evidence type="ECO:0000313" key="2">
    <source>
        <dbReference type="EMBL" id="WDR02217.1"/>
    </source>
</evidence>
<name>A0ABY7YM00_9HYPH</name>
<keyword evidence="3" id="KW-1185">Reference proteome</keyword>
<feature type="domain" description="FAD/NAD(P)-binding" evidence="1">
    <location>
        <begin position="8"/>
        <end position="316"/>
    </location>
</feature>
<reference evidence="2 3" key="1">
    <citation type="submission" date="2023-02" db="EMBL/GenBank/DDBJ databases">
        <title>Devosia algicola sp. nov., isolated from the phycosphere of marine algae.</title>
        <authorList>
            <person name="Kim J.M."/>
            <person name="Lee J.K."/>
            <person name="Choi B.J."/>
            <person name="Bayburt H."/>
            <person name="Jeon C.O."/>
        </authorList>
    </citation>
    <scope>NUCLEOTIDE SEQUENCE [LARGE SCALE GENOMIC DNA]</scope>
    <source>
        <strain evidence="2 3">G20-9</strain>
    </source>
</reference>
<gene>
    <name evidence="2" type="ORF">PSQ19_16455</name>
</gene>
<dbReference type="Proteomes" id="UP001220530">
    <property type="component" value="Chromosome"/>
</dbReference>
<accession>A0ABY7YM00</accession>
<dbReference type="InterPro" id="IPR023753">
    <property type="entry name" value="FAD/NAD-binding_dom"/>
</dbReference>
<dbReference type="PRINTS" id="PR00411">
    <property type="entry name" value="PNDRDTASEI"/>
</dbReference>
<protein>
    <submittedName>
        <fullName evidence="2">FAD-dependent oxidoreductase</fullName>
    </submittedName>
</protein>
<dbReference type="PANTHER" id="PTHR43014">
    <property type="entry name" value="MERCURIC REDUCTASE"/>
    <property type="match status" value="1"/>
</dbReference>
<dbReference type="EMBL" id="CP118246">
    <property type="protein sequence ID" value="WDR02217.1"/>
    <property type="molecule type" value="Genomic_DNA"/>
</dbReference>
<dbReference type="RefSeq" id="WP_282218623.1">
    <property type="nucleotide sequence ID" value="NZ_CP118246.1"/>
</dbReference>
<dbReference type="InterPro" id="IPR036188">
    <property type="entry name" value="FAD/NAD-bd_sf"/>
</dbReference>
<dbReference type="PRINTS" id="PR00368">
    <property type="entry name" value="FADPNR"/>
</dbReference>
<sequence>MPEYLKPDICIIGAGAGGLAAAKTACGLGASVVLVESGSIGGDINLGSVPAHALIAAGYRAHLIRTSGEFGIADSEPKVNFRGIQSYVQSVVKAVSRHEGTEQLASRDIEVIAATGKFVDKRTLQAGETLIRARRFIIATGSAPAVPDIAGLADIDYFTTDTIFENFRKLTHLVIVGGGPAGIEMAQAYCRLGCAVSLVDKGEVLGRHDRELVEITLRRLREEGVDIREQSVVSQIEARSQGIGVRIKNGAGEEDVLDASHVLIATGRQANIGDLELGTARVATVGGKSGRLRLNKFGRTSNFRIYAIGSAAGGHAQLPEIEHQATISVRRALLGFAANREPDGVAIGL</sequence>
<dbReference type="Gene3D" id="3.50.50.60">
    <property type="entry name" value="FAD/NAD(P)-binding domain"/>
    <property type="match status" value="2"/>
</dbReference>
<dbReference type="SUPFAM" id="SSF51905">
    <property type="entry name" value="FAD/NAD(P)-binding domain"/>
    <property type="match status" value="1"/>
</dbReference>
<dbReference type="Pfam" id="PF07992">
    <property type="entry name" value="Pyr_redox_2"/>
    <property type="match status" value="1"/>
</dbReference>
<evidence type="ECO:0000259" key="1">
    <source>
        <dbReference type="Pfam" id="PF07992"/>
    </source>
</evidence>
<evidence type="ECO:0000313" key="3">
    <source>
        <dbReference type="Proteomes" id="UP001220530"/>
    </source>
</evidence>
<proteinExistence type="predicted"/>
<organism evidence="2 3">
    <name type="scientific">Devosia algicola</name>
    <dbReference type="NCBI Taxonomy" id="3026418"/>
    <lineage>
        <taxon>Bacteria</taxon>
        <taxon>Pseudomonadati</taxon>
        <taxon>Pseudomonadota</taxon>
        <taxon>Alphaproteobacteria</taxon>
        <taxon>Hyphomicrobiales</taxon>
        <taxon>Devosiaceae</taxon>
        <taxon>Devosia</taxon>
    </lineage>
</organism>